<keyword evidence="11" id="KW-1185">Reference proteome</keyword>
<dbReference type="SUPFAM" id="SSF55781">
    <property type="entry name" value="GAF domain-like"/>
    <property type="match status" value="1"/>
</dbReference>
<evidence type="ECO:0000259" key="8">
    <source>
        <dbReference type="PROSITE" id="PS51077"/>
    </source>
</evidence>
<feature type="domain" description="IclR-ED" evidence="9">
    <location>
        <begin position="77"/>
        <end position="259"/>
    </location>
</feature>
<dbReference type="PROSITE" id="PS51077">
    <property type="entry name" value="HTH_ICLR"/>
    <property type="match status" value="1"/>
</dbReference>
<evidence type="ECO:0000256" key="3">
    <source>
        <dbReference type="ARBA" id="ARBA00023125"/>
    </source>
</evidence>
<dbReference type="InterPro" id="IPR011991">
    <property type="entry name" value="ArsR-like_HTH"/>
</dbReference>
<dbReference type="InterPro" id="IPR050707">
    <property type="entry name" value="HTH_MetabolicPath_Reg"/>
</dbReference>
<dbReference type="Proteomes" id="UP000078292">
    <property type="component" value="Unassembled WGS sequence"/>
</dbReference>
<feature type="region of interest" description="Disordered" evidence="7">
    <location>
        <begin position="256"/>
        <end position="276"/>
    </location>
</feature>
<dbReference type="Pfam" id="PF09339">
    <property type="entry name" value="HTH_IclR"/>
    <property type="match status" value="1"/>
</dbReference>
<name>A0A1B7LW28_9MICC</name>
<proteinExistence type="predicted"/>
<evidence type="ECO:0000256" key="6">
    <source>
        <dbReference type="ARBA" id="ARBA00070406"/>
    </source>
</evidence>
<dbReference type="OrthoDB" id="4924204at2"/>
<evidence type="ECO:0000256" key="1">
    <source>
        <dbReference type="ARBA" id="ARBA00022798"/>
    </source>
</evidence>
<dbReference type="SUPFAM" id="SSF46785">
    <property type="entry name" value="Winged helix' DNA-binding domain"/>
    <property type="match status" value="1"/>
</dbReference>
<dbReference type="InterPro" id="IPR036388">
    <property type="entry name" value="WH-like_DNA-bd_sf"/>
</dbReference>
<dbReference type="InterPro" id="IPR036390">
    <property type="entry name" value="WH_DNA-bd_sf"/>
</dbReference>
<evidence type="ECO:0000256" key="5">
    <source>
        <dbReference type="ARBA" id="ARBA00058938"/>
    </source>
</evidence>
<keyword evidence="3" id="KW-0238">DNA-binding</keyword>
<dbReference type="InterPro" id="IPR014757">
    <property type="entry name" value="Tscrpt_reg_IclR_C"/>
</dbReference>
<evidence type="ECO:0000256" key="2">
    <source>
        <dbReference type="ARBA" id="ARBA00023015"/>
    </source>
</evidence>
<dbReference type="InterPro" id="IPR029016">
    <property type="entry name" value="GAF-like_dom_sf"/>
</dbReference>
<gene>
    <name evidence="10" type="ORF">A6F49_15410</name>
</gene>
<sequence>MSDEQPARQPQGAPAALLNGLAILESFSIRRPALGVTEISEIVGLHKSTVSRMLHGLAELGYVQRERDGGRYRLGLSVLELSAPLLADLDIRDAGLEHLEQLTEVTGETSALGVWSGTGTIVVDQVASPHQVRHTQPIGNRYNQWNSSSVRVMLAYQPMKTVCELVDGGLIIPPKGGLTHELIQNELDEIRRTGVAMNKGFTTPEEFGVAAVVRDLRGAEIGCVILSAPSSRVELNDSAEDLQEAVRKTANDISARLGAPVVSENGQGHDSEESHP</sequence>
<comment type="function">
    <text evidence="5">May be an activator protein for the gylABX operon.</text>
</comment>
<dbReference type="Gene3D" id="3.30.450.40">
    <property type="match status" value="1"/>
</dbReference>
<dbReference type="PROSITE" id="PS51078">
    <property type="entry name" value="ICLR_ED"/>
    <property type="match status" value="1"/>
</dbReference>
<dbReference type="PANTHER" id="PTHR30136:SF35">
    <property type="entry name" value="HTH-TYPE TRANSCRIPTIONAL REGULATOR RV1719"/>
    <property type="match status" value="1"/>
</dbReference>
<keyword evidence="1" id="KW-0319">Glycerol metabolism</keyword>
<dbReference type="GO" id="GO:0006071">
    <property type="term" value="P:glycerol metabolic process"/>
    <property type="evidence" value="ECO:0007669"/>
    <property type="project" value="UniProtKB-KW"/>
</dbReference>
<evidence type="ECO:0000313" key="11">
    <source>
        <dbReference type="Proteomes" id="UP000078292"/>
    </source>
</evidence>
<feature type="compositionally biased region" description="Basic and acidic residues" evidence="7">
    <location>
        <begin position="267"/>
        <end position="276"/>
    </location>
</feature>
<accession>A0A1B7LW28</accession>
<dbReference type="FunFam" id="1.10.10.10:FF:000056">
    <property type="entry name" value="IclR family transcriptional regulator"/>
    <property type="match status" value="1"/>
</dbReference>
<dbReference type="RefSeq" id="WP_052505013.1">
    <property type="nucleotide sequence ID" value="NZ_LXEY01000022.1"/>
</dbReference>
<dbReference type="GO" id="GO:0003700">
    <property type="term" value="F:DNA-binding transcription factor activity"/>
    <property type="evidence" value="ECO:0007669"/>
    <property type="project" value="TreeGrafter"/>
</dbReference>
<keyword evidence="4" id="KW-0804">Transcription</keyword>
<organism evidence="10 11">
    <name type="scientific">Enteractinococcus helveticum</name>
    <dbReference type="NCBI Taxonomy" id="1837282"/>
    <lineage>
        <taxon>Bacteria</taxon>
        <taxon>Bacillati</taxon>
        <taxon>Actinomycetota</taxon>
        <taxon>Actinomycetes</taxon>
        <taxon>Micrococcales</taxon>
        <taxon>Micrococcaceae</taxon>
    </lineage>
</organism>
<evidence type="ECO:0000313" key="10">
    <source>
        <dbReference type="EMBL" id="OAV59257.1"/>
    </source>
</evidence>
<dbReference type="CDD" id="cd00090">
    <property type="entry name" value="HTH_ARSR"/>
    <property type="match status" value="1"/>
</dbReference>
<comment type="caution">
    <text evidence="10">The sequence shown here is derived from an EMBL/GenBank/DDBJ whole genome shotgun (WGS) entry which is preliminary data.</text>
</comment>
<reference evidence="10 11" key="1">
    <citation type="submission" date="2016-04" db="EMBL/GenBank/DDBJ databases">
        <title>First whole genome shotgun sequence of the bacterium Enteractinococcus sp. strain UASWS1574.</title>
        <authorList>
            <person name="Crovadore J."/>
            <person name="Chablais R."/>
            <person name="Lefort F."/>
        </authorList>
    </citation>
    <scope>NUCLEOTIDE SEQUENCE [LARGE SCALE GENOMIC DNA]</scope>
    <source>
        <strain evidence="10 11">UASWS1574</strain>
    </source>
</reference>
<dbReference type="Gene3D" id="1.10.10.10">
    <property type="entry name" value="Winged helix-like DNA-binding domain superfamily/Winged helix DNA-binding domain"/>
    <property type="match status" value="1"/>
</dbReference>
<evidence type="ECO:0000256" key="4">
    <source>
        <dbReference type="ARBA" id="ARBA00023163"/>
    </source>
</evidence>
<dbReference type="GO" id="GO:0003677">
    <property type="term" value="F:DNA binding"/>
    <property type="evidence" value="ECO:0007669"/>
    <property type="project" value="UniProtKB-KW"/>
</dbReference>
<dbReference type="PANTHER" id="PTHR30136">
    <property type="entry name" value="HELIX-TURN-HELIX TRANSCRIPTIONAL REGULATOR, ICLR FAMILY"/>
    <property type="match status" value="1"/>
</dbReference>
<dbReference type="AlphaFoldDB" id="A0A1B7LW28"/>
<dbReference type="InterPro" id="IPR005471">
    <property type="entry name" value="Tscrpt_reg_IclR_N"/>
</dbReference>
<dbReference type="GO" id="GO:0045892">
    <property type="term" value="P:negative regulation of DNA-templated transcription"/>
    <property type="evidence" value="ECO:0007669"/>
    <property type="project" value="TreeGrafter"/>
</dbReference>
<dbReference type="Pfam" id="PF01614">
    <property type="entry name" value="IclR_C"/>
    <property type="match status" value="1"/>
</dbReference>
<evidence type="ECO:0000259" key="9">
    <source>
        <dbReference type="PROSITE" id="PS51078"/>
    </source>
</evidence>
<dbReference type="SMART" id="SM00346">
    <property type="entry name" value="HTH_ICLR"/>
    <property type="match status" value="1"/>
</dbReference>
<dbReference type="EMBL" id="LXEY01000022">
    <property type="protein sequence ID" value="OAV59257.1"/>
    <property type="molecule type" value="Genomic_DNA"/>
</dbReference>
<dbReference type="STRING" id="1837282.A6F49_15410"/>
<protein>
    <recommendedName>
        <fullName evidence="6">Glycerol operon regulatory protein</fullName>
    </recommendedName>
</protein>
<evidence type="ECO:0000256" key="7">
    <source>
        <dbReference type="SAM" id="MobiDB-lite"/>
    </source>
</evidence>
<feature type="domain" description="HTH iclR-type" evidence="8">
    <location>
        <begin position="14"/>
        <end position="76"/>
    </location>
</feature>
<keyword evidence="2" id="KW-0805">Transcription regulation</keyword>